<dbReference type="STRING" id="1703779.AMJ83_06360"/>
<dbReference type="InterPro" id="IPR059106">
    <property type="entry name" value="WHD_MalT"/>
</dbReference>
<feature type="repeat" description="TPR" evidence="3">
    <location>
        <begin position="612"/>
        <end position="645"/>
    </location>
</feature>
<proteinExistence type="inferred from homology"/>
<evidence type="ECO:0000313" key="6">
    <source>
        <dbReference type="EMBL" id="KPK63637.1"/>
    </source>
</evidence>
<protein>
    <recommendedName>
        <fullName evidence="5">OmpR/PhoB-type domain-containing protein</fullName>
    </recommendedName>
</protein>
<dbReference type="Gene3D" id="1.25.40.10">
    <property type="entry name" value="Tetratricopeptide repeat domain"/>
    <property type="match status" value="3"/>
</dbReference>
<evidence type="ECO:0000313" key="7">
    <source>
        <dbReference type="Proteomes" id="UP000051373"/>
    </source>
</evidence>
<dbReference type="Pfam" id="PF03704">
    <property type="entry name" value="BTAD"/>
    <property type="match status" value="1"/>
</dbReference>
<comment type="caution">
    <text evidence="6">The sequence shown here is derived from an EMBL/GenBank/DDBJ whole genome shotgun (WGS) entry which is preliminary data.</text>
</comment>
<evidence type="ECO:0000256" key="1">
    <source>
        <dbReference type="ARBA" id="ARBA00005820"/>
    </source>
</evidence>
<name>A0A0S8FSF0_UNCW3</name>
<dbReference type="InterPro" id="IPR041617">
    <property type="entry name" value="TPR_MalT"/>
</dbReference>
<organism evidence="6 7">
    <name type="scientific">candidate division WOR_3 bacterium SM23_42</name>
    <dbReference type="NCBI Taxonomy" id="1703779"/>
    <lineage>
        <taxon>Bacteria</taxon>
        <taxon>Bacteria division WOR-3</taxon>
    </lineage>
</organism>
<dbReference type="PANTHER" id="PTHR35807">
    <property type="entry name" value="TRANSCRIPTIONAL REGULATOR REDD-RELATED"/>
    <property type="match status" value="1"/>
</dbReference>
<evidence type="ECO:0000259" key="5">
    <source>
        <dbReference type="PROSITE" id="PS51755"/>
    </source>
</evidence>
<dbReference type="Pfam" id="PF17874">
    <property type="entry name" value="TPR_MalT"/>
    <property type="match status" value="1"/>
</dbReference>
<evidence type="ECO:0000256" key="3">
    <source>
        <dbReference type="PROSITE-ProRule" id="PRU00339"/>
    </source>
</evidence>
<keyword evidence="2 4" id="KW-0238">DNA-binding</keyword>
<feature type="repeat" description="TPR" evidence="3">
    <location>
        <begin position="733"/>
        <end position="766"/>
    </location>
</feature>
<feature type="domain" description="OmpR/PhoB-type" evidence="5">
    <location>
        <begin position="812"/>
        <end position="924"/>
    </location>
</feature>
<dbReference type="AlphaFoldDB" id="A0A0S8FSF0"/>
<dbReference type="InterPro" id="IPR027417">
    <property type="entry name" value="P-loop_NTPase"/>
</dbReference>
<dbReference type="InterPro" id="IPR001867">
    <property type="entry name" value="OmpR/PhoB-type_DNA-bd"/>
</dbReference>
<keyword evidence="3" id="KW-0802">TPR repeat</keyword>
<feature type="DNA-binding region" description="OmpR/PhoB-type" evidence="4">
    <location>
        <begin position="812"/>
        <end position="924"/>
    </location>
</feature>
<dbReference type="InterPro" id="IPR005158">
    <property type="entry name" value="BTAD"/>
</dbReference>
<dbReference type="GO" id="GO:0006355">
    <property type="term" value="P:regulation of DNA-templated transcription"/>
    <property type="evidence" value="ECO:0007669"/>
    <property type="project" value="InterPro"/>
</dbReference>
<dbReference type="SUPFAM" id="SSF48452">
    <property type="entry name" value="TPR-like"/>
    <property type="match status" value="4"/>
</dbReference>
<dbReference type="SMART" id="SM00028">
    <property type="entry name" value="TPR"/>
    <property type="match status" value="8"/>
</dbReference>
<dbReference type="InterPro" id="IPR016032">
    <property type="entry name" value="Sig_transdc_resp-reg_C-effctor"/>
</dbReference>
<dbReference type="Gene3D" id="1.10.10.10">
    <property type="entry name" value="Winged helix-like DNA-binding domain superfamily/Winged helix DNA-binding domain"/>
    <property type="match status" value="1"/>
</dbReference>
<dbReference type="PROSITE" id="PS51755">
    <property type="entry name" value="OMPR_PHOB"/>
    <property type="match status" value="1"/>
</dbReference>
<dbReference type="SMART" id="SM01043">
    <property type="entry name" value="BTAD"/>
    <property type="match status" value="1"/>
</dbReference>
<dbReference type="InterPro" id="IPR051677">
    <property type="entry name" value="AfsR-DnrI-RedD_regulator"/>
</dbReference>
<sequence length="1074" mass="125207">MKDEELIVKTKLDTPQVKGKILRRQRLLGTLKENLEKKLILICADAGYGKTTLLAQFCQEIRRPFVFYDLDAEDNDVATFFNYLITGMRRHVPVFGERVRTVVEEKRGNDIITGTFINEFVERVNHDFYIILDDYHRLHKNRKMASIIDYFLRHLPRHLHFIISSRTTPPIYLSYYLAKQELLHLGKEHLQFDIEETQDLLRNVYRLDIHEDDVTRIAELSEGWVTVIQLILQKISATPGAQVRETLNRYIASGEDVFDYFAQEVFKNQSTPVRDFLMKTSVLEYLRPRICDHVLGIRTSEQIIGKLETEHVFVLRAGDNLLYHPLFQEFLYKIFVNSYPAQYVRRLHTTAGDYFYKEKEYSSAVRHFIQARRYARATKILDKNFEHWLSSGEFAAFVKLAGMIPETFLDTHPYLLLKVARMYFELLKAQQGLKVADKALKRLRRRHDPRGMARAYKMKWFGYHILMQSRRALYSITKAYRLVSSRRSQEKTEIMMNMGTAYRILGKFGKAEKVLQETLRAARVLKKADLECDVLHKLGMLYYNMSDLKQAEKAFTQIATKFRDRVCPLELAYTYRTLGSIAIDNGDLAKALDQIERAEGIVQQYSDRYLSSYLVLLRGRVNVYQGNYAKAIELFRRVIELNREIDVRISDLYALLDLVGVYLRMNDIRNGREALNQAESVLAQSQDIPQHVVLFQIMKGRLETAERRFAQARSSLRSALQISEKVYDPYQVMMIHYALGDYYLARRQISKAFDNFKKCLAIAQKHEFIAYLVLEGRTDLTLFELALEEKHMVDFLLSVLGHIETDKAQDIVNRLSVDEKGHDLECNFLGQLEIKDTHGRSITANWRTNRAKALFIMLSMNHPKGCTKDQLVDACWPQRPLSRAVHSLQVEMSALRKMIRELVDSKLDSNNVIIFRGQNYSLNPRMRIKKDVQEFMALINDAAAQESTDRARSIQLYDRALALYRGDFCDDLRVDWCADMRSYYKGMALRVMKKLAQFNYDARDVNKGLALFREAESRDPYDEEIHIGIMRCLTALKDSDGVQRQYQKLIETLSELHISSPSREATQIYQDSLA</sequence>
<dbReference type="InterPro" id="IPR019734">
    <property type="entry name" value="TPR_rpt"/>
</dbReference>
<accession>A0A0S8FSF0</accession>
<evidence type="ECO:0000256" key="2">
    <source>
        <dbReference type="ARBA" id="ARBA00023125"/>
    </source>
</evidence>
<dbReference type="GO" id="GO:0000160">
    <property type="term" value="P:phosphorelay signal transduction system"/>
    <property type="evidence" value="ECO:0007669"/>
    <property type="project" value="InterPro"/>
</dbReference>
<dbReference type="Proteomes" id="UP000051373">
    <property type="component" value="Unassembled WGS sequence"/>
</dbReference>
<reference evidence="6 7" key="1">
    <citation type="journal article" date="2015" name="Microbiome">
        <title>Genomic resolution of linkages in carbon, nitrogen, and sulfur cycling among widespread estuary sediment bacteria.</title>
        <authorList>
            <person name="Baker B.J."/>
            <person name="Lazar C.S."/>
            <person name="Teske A.P."/>
            <person name="Dick G.J."/>
        </authorList>
    </citation>
    <scope>NUCLEOTIDE SEQUENCE [LARGE SCALE GENOMIC DNA]</scope>
    <source>
        <strain evidence="6">SM23_42</strain>
    </source>
</reference>
<dbReference type="SUPFAM" id="SSF52540">
    <property type="entry name" value="P-loop containing nucleoside triphosphate hydrolases"/>
    <property type="match status" value="1"/>
</dbReference>
<dbReference type="Gene3D" id="3.40.50.300">
    <property type="entry name" value="P-loop containing nucleotide triphosphate hydrolases"/>
    <property type="match status" value="1"/>
</dbReference>
<comment type="similarity">
    <text evidence="1">Belongs to the AfsR/DnrI/RedD regulatory family.</text>
</comment>
<dbReference type="InterPro" id="IPR036388">
    <property type="entry name" value="WH-like_DNA-bd_sf"/>
</dbReference>
<dbReference type="EMBL" id="LJUJ01000010">
    <property type="protein sequence ID" value="KPK63637.1"/>
    <property type="molecule type" value="Genomic_DNA"/>
</dbReference>
<dbReference type="PROSITE" id="PS50005">
    <property type="entry name" value="TPR"/>
    <property type="match status" value="2"/>
</dbReference>
<dbReference type="Pfam" id="PF25873">
    <property type="entry name" value="WHD_MalT"/>
    <property type="match status" value="1"/>
</dbReference>
<dbReference type="InterPro" id="IPR011990">
    <property type="entry name" value="TPR-like_helical_dom_sf"/>
</dbReference>
<gene>
    <name evidence="6" type="ORF">AMJ83_06360</name>
</gene>
<dbReference type="SUPFAM" id="SSF46894">
    <property type="entry name" value="C-terminal effector domain of the bipartite response regulators"/>
    <property type="match status" value="1"/>
</dbReference>
<dbReference type="GO" id="GO:0003677">
    <property type="term" value="F:DNA binding"/>
    <property type="evidence" value="ECO:0007669"/>
    <property type="project" value="UniProtKB-UniRule"/>
</dbReference>
<evidence type="ECO:0000256" key="4">
    <source>
        <dbReference type="PROSITE-ProRule" id="PRU01091"/>
    </source>
</evidence>